<sequence length="129" mass="12664">MDRLAILAGGAVGAATVTAAVTRAGTPEAVAVALLATGVWTGAVSRSFQSEFLDAFFAGALGWALAVTLVAFAFGGTSTANELSQSVVDVGLLAYLSALGFSVVPGLCAAAGGGAGARIQYVVRDRLGA</sequence>
<accession>A0A1I0NP45</accession>
<evidence type="ECO:0000256" key="1">
    <source>
        <dbReference type="SAM" id="Phobius"/>
    </source>
</evidence>
<evidence type="ECO:0000313" key="3">
    <source>
        <dbReference type="Proteomes" id="UP000198518"/>
    </source>
</evidence>
<feature type="transmembrane region" description="Helical" evidence="1">
    <location>
        <begin position="94"/>
        <end position="117"/>
    </location>
</feature>
<keyword evidence="3" id="KW-1185">Reference proteome</keyword>
<feature type="transmembrane region" description="Helical" evidence="1">
    <location>
        <begin position="55"/>
        <end position="74"/>
    </location>
</feature>
<evidence type="ECO:0000313" key="2">
    <source>
        <dbReference type="EMBL" id="SEW03115.1"/>
    </source>
</evidence>
<organism evidence="2 3">
    <name type="scientific">Halobacterium jilantaiense</name>
    <dbReference type="NCBI Taxonomy" id="355548"/>
    <lineage>
        <taxon>Archaea</taxon>
        <taxon>Methanobacteriati</taxon>
        <taxon>Methanobacteriota</taxon>
        <taxon>Stenosarchaea group</taxon>
        <taxon>Halobacteria</taxon>
        <taxon>Halobacteriales</taxon>
        <taxon>Halobacteriaceae</taxon>
        <taxon>Halobacterium</taxon>
    </lineage>
</organism>
<dbReference type="STRING" id="355548.SAMN04487945_1031"/>
<dbReference type="AlphaFoldDB" id="A0A1I0NP45"/>
<dbReference type="RefSeq" id="WP_089668287.1">
    <property type="nucleotide sequence ID" value="NZ_FOJA01000001.1"/>
</dbReference>
<feature type="transmembrane region" description="Helical" evidence="1">
    <location>
        <begin position="29"/>
        <end position="48"/>
    </location>
</feature>
<dbReference type="EMBL" id="FOJA01000001">
    <property type="protein sequence ID" value="SEW03115.1"/>
    <property type="molecule type" value="Genomic_DNA"/>
</dbReference>
<reference evidence="2 3" key="1">
    <citation type="submission" date="2016-10" db="EMBL/GenBank/DDBJ databases">
        <authorList>
            <person name="de Groot N.N."/>
        </authorList>
    </citation>
    <scope>NUCLEOTIDE SEQUENCE [LARGE SCALE GENOMIC DNA]</scope>
    <source>
        <strain evidence="2 3">CGMCC 1.5337</strain>
    </source>
</reference>
<keyword evidence="1" id="KW-0812">Transmembrane</keyword>
<proteinExistence type="predicted"/>
<protein>
    <submittedName>
        <fullName evidence="2">Uncharacterized protein</fullName>
    </submittedName>
</protein>
<gene>
    <name evidence="2" type="ORF">SAMN04487945_1031</name>
</gene>
<keyword evidence="1" id="KW-0472">Membrane</keyword>
<name>A0A1I0NP45_9EURY</name>
<dbReference type="Proteomes" id="UP000198518">
    <property type="component" value="Unassembled WGS sequence"/>
</dbReference>
<keyword evidence="1" id="KW-1133">Transmembrane helix</keyword>